<gene>
    <name evidence="3" type="ORF">HBR001_LOCUS5574</name>
</gene>
<dbReference type="PANTHER" id="PTHR24410:SF23">
    <property type="entry name" value="BTB DOMAIN-CONTAINING PROTEIN-RELATED"/>
    <property type="match status" value="1"/>
</dbReference>
<dbReference type="Gene3D" id="1.25.40.420">
    <property type="match status" value="1"/>
</dbReference>
<dbReference type="InterPro" id="IPR011333">
    <property type="entry name" value="SKP1/BTB/POZ_sf"/>
</dbReference>
<evidence type="ECO:0000313" key="3">
    <source>
        <dbReference type="EMBL" id="CAI5732609.1"/>
    </source>
</evidence>
<name>A0AAV0UCF8_HYABA</name>
<sequence>MTESGHTRVAAAAALRRPTTSYYFGRETAAARERRRRLSQADGRSSERSDAVERVAAAAEEDEEDEEEDEEEEATQIPIEDQVTQELQATERDTSPPPIARRASITSPPLPRAEALAGSPLGPIAANMSPFADVESTPQSNEDDDSRSETSSEVSTGSGRPGRRRGARACVTLSCADHRDLSDRLKKAVVWGRDGEERFGESMIGADVILCVQRSGDQRDAREEGNAGRHDGDDSHRKEGIRRFYAHRFILAASSPPFRAMLTGNMRESSRRDVELHDIESTVVEKMLVFMYTGDVVLDLKSVLGLLIAAEMYELVALREMCKGFVLKYAHEVFCDPQVVQLPEKILLELIPQDELQIRELALMEALVMWGESRVANADKPIGELLADMMEFVRFPTMSVSDLYGKVRPLVNDGVIREHLLTEALFYHLKWGSQTGISAKRAKPRALAASLRKRKRVSFTQHVTFETVTQGNEE</sequence>
<feature type="domain" description="BTB" evidence="2">
    <location>
        <begin position="206"/>
        <end position="300"/>
    </location>
</feature>
<dbReference type="CDD" id="cd14733">
    <property type="entry name" value="BACK"/>
    <property type="match status" value="1"/>
</dbReference>
<accession>A0AAV0UCF8</accession>
<keyword evidence="4" id="KW-1185">Reference proteome</keyword>
<dbReference type="InterPro" id="IPR051481">
    <property type="entry name" value="BTB-POZ/Galectin-3-binding"/>
</dbReference>
<evidence type="ECO:0000256" key="1">
    <source>
        <dbReference type="SAM" id="MobiDB-lite"/>
    </source>
</evidence>
<proteinExistence type="predicted"/>
<feature type="compositionally biased region" description="Basic and acidic residues" evidence="1">
    <location>
        <begin position="44"/>
        <end position="53"/>
    </location>
</feature>
<comment type="caution">
    <text evidence="3">The sequence shown here is derived from an EMBL/GenBank/DDBJ whole genome shotgun (WGS) entry which is preliminary data.</text>
</comment>
<dbReference type="InterPro" id="IPR011705">
    <property type="entry name" value="BACK"/>
</dbReference>
<dbReference type="SMART" id="SM00225">
    <property type="entry name" value="BTB"/>
    <property type="match status" value="1"/>
</dbReference>
<feature type="compositionally biased region" description="Low complexity" evidence="1">
    <location>
        <begin position="149"/>
        <end position="158"/>
    </location>
</feature>
<dbReference type="Pfam" id="PF00651">
    <property type="entry name" value="BTB"/>
    <property type="match status" value="1"/>
</dbReference>
<dbReference type="SUPFAM" id="SSF54695">
    <property type="entry name" value="POZ domain"/>
    <property type="match status" value="1"/>
</dbReference>
<dbReference type="SMART" id="SM00875">
    <property type="entry name" value="BACK"/>
    <property type="match status" value="1"/>
</dbReference>
<protein>
    <recommendedName>
        <fullName evidence="2">BTB domain-containing protein</fullName>
    </recommendedName>
</protein>
<organism evidence="3 4">
    <name type="scientific">Hyaloperonospora brassicae</name>
    <name type="common">Brassica downy mildew</name>
    <name type="synonym">Peronospora brassicae</name>
    <dbReference type="NCBI Taxonomy" id="162125"/>
    <lineage>
        <taxon>Eukaryota</taxon>
        <taxon>Sar</taxon>
        <taxon>Stramenopiles</taxon>
        <taxon>Oomycota</taxon>
        <taxon>Peronosporomycetes</taxon>
        <taxon>Peronosporales</taxon>
        <taxon>Peronosporaceae</taxon>
        <taxon>Hyaloperonospora</taxon>
    </lineage>
</organism>
<dbReference type="Proteomes" id="UP001162031">
    <property type="component" value="Unassembled WGS sequence"/>
</dbReference>
<dbReference type="InterPro" id="IPR000210">
    <property type="entry name" value="BTB/POZ_dom"/>
</dbReference>
<dbReference type="Gene3D" id="3.30.710.10">
    <property type="entry name" value="Potassium Channel Kv1.1, Chain A"/>
    <property type="match status" value="1"/>
</dbReference>
<dbReference type="AlphaFoldDB" id="A0AAV0UCF8"/>
<dbReference type="PANTHER" id="PTHR24410">
    <property type="entry name" value="HL07962P-RELATED"/>
    <property type="match status" value="1"/>
</dbReference>
<feature type="region of interest" description="Disordered" evidence="1">
    <location>
        <begin position="1"/>
        <end position="167"/>
    </location>
</feature>
<feature type="compositionally biased region" description="Acidic residues" evidence="1">
    <location>
        <begin position="59"/>
        <end position="74"/>
    </location>
</feature>
<evidence type="ECO:0000313" key="4">
    <source>
        <dbReference type="Proteomes" id="UP001162031"/>
    </source>
</evidence>
<dbReference type="EMBL" id="CANTFL010001180">
    <property type="protein sequence ID" value="CAI5732609.1"/>
    <property type="molecule type" value="Genomic_DNA"/>
</dbReference>
<evidence type="ECO:0000259" key="2">
    <source>
        <dbReference type="PROSITE" id="PS50097"/>
    </source>
</evidence>
<dbReference type="PROSITE" id="PS50097">
    <property type="entry name" value="BTB"/>
    <property type="match status" value="1"/>
</dbReference>
<reference evidence="3" key="1">
    <citation type="submission" date="2022-12" db="EMBL/GenBank/DDBJ databases">
        <authorList>
            <person name="Webb A."/>
        </authorList>
    </citation>
    <scope>NUCLEOTIDE SEQUENCE</scope>
    <source>
        <strain evidence="3">Hp1</strain>
    </source>
</reference>